<evidence type="ECO:0000313" key="15">
    <source>
        <dbReference type="Proteomes" id="UP000054321"/>
    </source>
</evidence>
<accession>A0A0C3GXN8</accession>
<feature type="domain" description="RSE1/DDB1/CPSF1 C-terminal" evidence="11">
    <location>
        <begin position="857"/>
        <end position="1178"/>
    </location>
</feature>
<dbReference type="GO" id="GO:0005681">
    <property type="term" value="C:spliceosomal complex"/>
    <property type="evidence" value="ECO:0007669"/>
    <property type="project" value="UniProtKB-KW"/>
</dbReference>
<protein>
    <recommendedName>
        <fullName evidence="8">Pre-mRNA-splicing factor RSE1</fullName>
    </recommendedName>
    <alternativeName>
        <fullName evidence="10">Pre-mRNA-splicing factor rse1</fullName>
    </alternativeName>
</protein>
<dbReference type="Pfam" id="PF10433">
    <property type="entry name" value="Beta-prop_RSE1_1st"/>
    <property type="match status" value="1"/>
</dbReference>
<dbReference type="FunFam" id="2.130.10.10:FF:000068">
    <property type="entry name" value="Pre-mRNA-splicing factor rse1, variant"/>
    <property type="match status" value="1"/>
</dbReference>
<proteinExistence type="inferred from homology"/>
<dbReference type="STRING" id="913774.A0A0C3GXN8"/>
<evidence type="ECO:0000256" key="3">
    <source>
        <dbReference type="ARBA" id="ARBA00022664"/>
    </source>
</evidence>
<dbReference type="FunCoup" id="A0A0C3GXN8">
    <property type="interactions" value="1303"/>
</dbReference>
<keyword evidence="3" id="KW-0507">mRNA processing</keyword>
<evidence type="ECO:0000256" key="6">
    <source>
        <dbReference type="ARBA" id="ARBA00023242"/>
    </source>
</evidence>
<dbReference type="EMBL" id="KN832888">
    <property type="protein sequence ID" value="KIM95031.1"/>
    <property type="molecule type" value="Genomic_DNA"/>
</dbReference>
<dbReference type="GO" id="GO:0003676">
    <property type="term" value="F:nucleic acid binding"/>
    <property type="evidence" value="ECO:0007669"/>
    <property type="project" value="InterPro"/>
</dbReference>
<dbReference type="GO" id="GO:0008380">
    <property type="term" value="P:RNA splicing"/>
    <property type="evidence" value="ECO:0007669"/>
    <property type="project" value="UniProtKB-KW"/>
</dbReference>
<comment type="similarity">
    <text evidence="7">Belongs to the RSE1 family.</text>
</comment>
<dbReference type="Gene3D" id="2.130.10.10">
    <property type="entry name" value="YVTN repeat-like/Quinoprotein amine dehydrogenase"/>
    <property type="match status" value="3"/>
</dbReference>
<dbReference type="InterPro" id="IPR036322">
    <property type="entry name" value="WD40_repeat_dom_sf"/>
</dbReference>
<gene>
    <name evidence="14" type="ORF">OIDMADRAFT_60190</name>
</gene>
<name>A0A0C3GXN8_OIDMZ</name>
<keyword evidence="5" id="KW-0508">mRNA splicing</keyword>
<dbReference type="InterPro" id="IPR050358">
    <property type="entry name" value="RSE1/DDB1/CFT1"/>
</dbReference>
<feature type="domain" description="RSE1/DDB1/CPSF1 second beta-propeller" evidence="13">
    <location>
        <begin position="464"/>
        <end position="780"/>
    </location>
</feature>
<evidence type="ECO:0000256" key="8">
    <source>
        <dbReference type="ARBA" id="ARBA00040134"/>
    </source>
</evidence>
<evidence type="ECO:0000256" key="5">
    <source>
        <dbReference type="ARBA" id="ARBA00023187"/>
    </source>
</evidence>
<organism evidence="14 15">
    <name type="scientific">Oidiodendron maius (strain Zn)</name>
    <dbReference type="NCBI Taxonomy" id="913774"/>
    <lineage>
        <taxon>Eukaryota</taxon>
        <taxon>Fungi</taxon>
        <taxon>Dikarya</taxon>
        <taxon>Ascomycota</taxon>
        <taxon>Pezizomycotina</taxon>
        <taxon>Leotiomycetes</taxon>
        <taxon>Leotiomycetes incertae sedis</taxon>
        <taxon>Myxotrichaceae</taxon>
        <taxon>Oidiodendron</taxon>
    </lineage>
</organism>
<dbReference type="OrthoDB" id="436637at2759"/>
<evidence type="ECO:0000256" key="9">
    <source>
        <dbReference type="ARBA" id="ARBA00055157"/>
    </source>
</evidence>
<keyword evidence="4" id="KW-0747">Spliceosome</keyword>
<dbReference type="Pfam" id="PF23726">
    <property type="entry name" value="Beta-prop_RSE1_2nd"/>
    <property type="match status" value="1"/>
</dbReference>
<evidence type="ECO:0000256" key="10">
    <source>
        <dbReference type="ARBA" id="ARBA00068521"/>
    </source>
</evidence>
<sequence length="1212" mass="134007">MATTSSMFMYSLTLQAPTAVIQAILGQFAGTKEQQIVTASGSRLTLHRPDPSQGKIVTALSHDVFGIIRAIAAFRLAGSSKDYIIITSDSGRITVVEFLPAQNKFNRLHLETFGKSGVRRVIPGQYLAVDPKGRACLTASVEKNKLVYVLNRNAQAELTISSPLEAHKAQTLVFALVALDVGYANPVFAALEVDYGDSDQDPTGQAYEEIEKTLVYYELDLGLNHVVRKWSDPVDRTATILFQVPGGTDGPSGVLVCGEDNITYRHSNQEAFRVAIPRRRGATEDPQRKRVIVAGVMHKLKGAAGAFFFLLQTDDGDLFKITIEMVEDDNDQPTGEVKRLKIKYFDTVPVATSLCILKSGFLFVASEFGNHQFYQFEKLGDDDEEIEFISDNFPTDPTEPYTPVYFHPRPAENLSLVESIDSMNPLMDCKVANLTDEDAPQIYSVCGTGARSTFRTLKHGLEVSEIVESELPGVPSAVWTTKLTRNDTFDAYIILSFSNGTLVLSIGETVVEVTDTGFLSTTSTLAVQQLGEDGLIQIHPKGIRHIRADRRINEWAAPQHRSIVAATTNERQVAVALSSGEIVYFEMDSDGSLAEYDEKREMSGTVTCLSLGEVPEGRVRSQFLAVGCDDSTVRILSLDPDSTLENKSVQALTSAPSALSIMAMADSSSGGSTLYLHIGLYSGVYLRTVLDEVTGELSDTRTRFLGPKPAKLFRVSVQGQTAVLALSSRPWLGYSDPVTKGFMLTPLNYPALEWGWNFSSEQCTEGMVGIQGQNLRIFSIEKLNDNLLQESIPLTYTPRRFVRHPEQPYFYTIESENNILSPSTKNKLLQDPSVVNGDAIILPPTEFGYPRGRGHWASCISVVDPVTEKKVIQTIDLEDNEAAVSVATVSFASQDDEAFLIVGTGKDMMVNPRSSTAGFIHVYRFHDDGKEIEFIHKTKVEEPPMALLAFQGRLLAGVGKDLRIYDLGMRQLLRKAQAEVVPNLIVGLQTQGSRIVVSDVQESIFMVVYKFQENRLIPFVDDTVPRWTTCTTMVDYETVAGGDKFGNLWLVRCPAKASEEADEEGSGAHLLHERQYLQGAPHRLALMAHYFPQDIPTSIHKTSLVAGGRDCLLWSGLQGTLGILIPFVSREDVDFFQTLEQHLRSEDAPLAGRDHLIYRSYYVPVKGVIDGDLCERYTLLPADKKQMIAGELDRSVREIERKISDIRTRSAY</sequence>
<dbReference type="FunFam" id="2.130.10.10:FF:001143">
    <property type="entry name" value="Pre-mRNA-splicing factor rse-1, putative"/>
    <property type="match status" value="1"/>
</dbReference>
<keyword evidence="15" id="KW-1185">Reference proteome</keyword>
<dbReference type="Proteomes" id="UP000054321">
    <property type="component" value="Unassembled WGS sequence"/>
</dbReference>
<dbReference type="InterPro" id="IPR015943">
    <property type="entry name" value="WD40/YVTN_repeat-like_dom_sf"/>
</dbReference>
<evidence type="ECO:0000259" key="13">
    <source>
        <dbReference type="Pfam" id="PF23726"/>
    </source>
</evidence>
<keyword evidence="6" id="KW-0539">Nucleus</keyword>
<evidence type="ECO:0000256" key="2">
    <source>
        <dbReference type="ARBA" id="ARBA00011524"/>
    </source>
</evidence>
<reference evidence="14 15" key="1">
    <citation type="submission" date="2014-04" db="EMBL/GenBank/DDBJ databases">
        <authorList>
            <consortium name="DOE Joint Genome Institute"/>
            <person name="Kuo A."/>
            <person name="Martino E."/>
            <person name="Perotto S."/>
            <person name="Kohler A."/>
            <person name="Nagy L.G."/>
            <person name="Floudas D."/>
            <person name="Copeland A."/>
            <person name="Barry K.W."/>
            <person name="Cichocki N."/>
            <person name="Veneault-Fourrey C."/>
            <person name="LaButti K."/>
            <person name="Lindquist E.A."/>
            <person name="Lipzen A."/>
            <person name="Lundell T."/>
            <person name="Morin E."/>
            <person name="Murat C."/>
            <person name="Sun H."/>
            <person name="Tunlid A."/>
            <person name="Henrissat B."/>
            <person name="Grigoriev I.V."/>
            <person name="Hibbett D.S."/>
            <person name="Martin F."/>
            <person name="Nordberg H.P."/>
            <person name="Cantor M.N."/>
            <person name="Hua S.X."/>
        </authorList>
    </citation>
    <scope>NUCLEOTIDE SEQUENCE [LARGE SCALE GENOMIC DNA]</scope>
    <source>
        <strain evidence="14 15">Zn</strain>
    </source>
</reference>
<evidence type="ECO:0000256" key="7">
    <source>
        <dbReference type="ARBA" id="ARBA00038266"/>
    </source>
</evidence>
<dbReference type="InParanoid" id="A0A0C3GXN8"/>
<dbReference type="Pfam" id="PF03178">
    <property type="entry name" value="CPSF_A"/>
    <property type="match status" value="1"/>
</dbReference>
<comment type="subcellular location">
    <subcellularLocation>
        <location evidence="1">Nucleus</location>
    </subcellularLocation>
</comment>
<dbReference type="InterPro" id="IPR004871">
    <property type="entry name" value="RSE1/DDB1/CPSF1_C"/>
</dbReference>
<dbReference type="InterPro" id="IPR058543">
    <property type="entry name" value="Beta-prop_RSE1/DDB1/CPSF1_2nd"/>
</dbReference>
<evidence type="ECO:0000256" key="1">
    <source>
        <dbReference type="ARBA" id="ARBA00004123"/>
    </source>
</evidence>
<evidence type="ECO:0000313" key="14">
    <source>
        <dbReference type="EMBL" id="KIM95031.1"/>
    </source>
</evidence>
<dbReference type="SUPFAM" id="SSF50978">
    <property type="entry name" value="WD40 repeat-like"/>
    <property type="match status" value="1"/>
</dbReference>
<feature type="domain" description="RSE1/DDB1/CPSF1 first beta-propeller" evidence="12">
    <location>
        <begin position="20"/>
        <end position="420"/>
    </location>
</feature>
<dbReference type="InterPro" id="IPR018846">
    <property type="entry name" value="Beta-prop_RSE1/DDB1/CPSF1_1st"/>
</dbReference>
<comment type="subunit">
    <text evidence="2">Associated with the spliceosome.</text>
</comment>
<dbReference type="AlphaFoldDB" id="A0A0C3GXN8"/>
<dbReference type="PANTHER" id="PTHR10644">
    <property type="entry name" value="DNA REPAIR/RNA PROCESSING CPSF FAMILY"/>
    <property type="match status" value="1"/>
</dbReference>
<evidence type="ECO:0000256" key="4">
    <source>
        <dbReference type="ARBA" id="ARBA00022728"/>
    </source>
</evidence>
<evidence type="ECO:0000259" key="11">
    <source>
        <dbReference type="Pfam" id="PF03178"/>
    </source>
</evidence>
<dbReference type="HOGENOM" id="CLU_003246_0_0_1"/>
<evidence type="ECO:0000259" key="12">
    <source>
        <dbReference type="Pfam" id="PF10433"/>
    </source>
</evidence>
<reference evidence="15" key="2">
    <citation type="submission" date="2015-01" db="EMBL/GenBank/DDBJ databases">
        <title>Evolutionary Origins and Diversification of the Mycorrhizal Mutualists.</title>
        <authorList>
            <consortium name="DOE Joint Genome Institute"/>
            <consortium name="Mycorrhizal Genomics Consortium"/>
            <person name="Kohler A."/>
            <person name="Kuo A."/>
            <person name="Nagy L.G."/>
            <person name="Floudas D."/>
            <person name="Copeland A."/>
            <person name="Barry K.W."/>
            <person name="Cichocki N."/>
            <person name="Veneault-Fourrey C."/>
            <person name="LaButti K."/>
            <person name="Lindquist E.A."/>
            <person name="Lipzen A."/>
            <person name="Lundell T."/>
            <person name="Morin E."/>
            <person name="Murat C."/>
            <person name="Riley R."/>
            <person name="Ohm R."/>
            <person name="Sun H."/>
            <person name="Tunlid A."/>
            <person name="Henrissat B."/>
            <person name="Grigoriev I.V."/>
            <person name="Hibbett D.S."/>
            <person name="Martin F."/>
        </authorList>
    </citation>
    <scope>NUCLEOTIDE SEQUENCE [LARGE SCALE GENOMIC DNA]</scope>
    <source>
        <strain evidence="15">Zn</strain>
    </source>
</reference>
<dbReference type="GO" id="GO:0006397">
    <property type="term" value="P:mRNA processing"/>
    <property type="evidence" value="ECO:0007669"/>
    <property type="project" value="UniProtKB-KW"/>
</dbReference>
<comment type="function">
    <text evidence="9">Involved in pre-mRNA splicing and cell cycle control.</text>
</comment>